<dbReference type="Gene3D" id="3.90.1200.10">
    <property type="match status" value="1"/>
</dbReference>
<evidence type="ECO:0000313" key="3">
    <source>
        <dbReference type="Proteomes" id="UP000183832"/>
    </source>
</evidence>
<dbReference type="STRING" id="568069.A0A1J1J2K0"/>
<dbReference type="AlphaFoldDB" id="A0A1J1J2K0"/>
<dbReference type="OrthoDB" id="8250698at2759"/>
<proteinExistence type="predicted"/>
<dbReference type="Pfam" id="PF02958">
    <property type="entry name" value="EcKL"/>
    <property type="match status" value="1"/>
</dbReference>
<dbReference type="InterPro" id="IPR004119">
    <property type="entry name" value="EcKL"/>
</dbReference>
<sequence length="406" mass="46040">MPDIFSSELPVWLNKSFFEKVLRTSSGDKNLTIADFSVAASANTGEQYASTIFKATVKYANKFQSDAVTKLFVKLVVPKVNAFSDENSFDTELNMYINTLPDMQRLLSMTEKKVELAPRLLYSVKEPVPVLVFEDATTNGYGLSSGPLNFEGTKFVATKLAKFHAASVYLNHDGKGVQYYQNGLFNLKSRDGVNFMKNNMSLFVDEIKTWEGFDMITEKVTKLIDKFEASGNQIYQTNAAGEGFNVLNHGDFHINNMVFKKDSEGKLSDVLFLDFQLSKWGSPTIDLFYLLYLVASQEARENHRDEIILHYHQALVKALKDIGYMTKPPTLLDLNVQLLKNGFMEVVIAICFLPFLNLDPHTQDVEVAFENGVEGVNLRKTLYRHPKYKEMISKLISDFLYKGHLN</sequence>
<dbReference type="SUPFAM" id="SSF56112">
    <property type="entry name" value="Protein kinase-like (PK-like)"/>
    <property type="match status" value="1"/>
</dbReference>
<reference evidence="2 3" key="1">
    <citation type="submission" date="2015-04" db="EMBL/GenBank/DDBJ databases">
        <authorList>
            <person name="Syromyatnikov M.Y."/>
            <person name="Popov V.N."/>
        </authorList>
    </citation>
    <scope>NUCLEOTIDE SEQUENCE [LARGE SCALE GENOMIC DNA]</scope>
</reference>
<dbReference type="PANTHER" id="PTHR11012">
    <property type="entry name" value="PROTEIN KINASE-LIKE DOMAIN-CONTAINING"/>
    <property type="match status" value="1"/>
</dbReference>
<gene>
    <name evidence="2" type="ORF">CLUMA_CG019570</name>
</gene>
<keyword evidence="3" id="KW-1185">Reference proteome</keyword>
<protein>
    <submittedName>
        <fullName evidence="2">CLUMA_CG019570, isoform A</fullName>
    </submittedName>
</protein>
<dbReference type="Proteomes" id="UP000183832">
    <property type="component" value="Unassembled WGS sequence"/>
</dbReference>
<dbReference type="EMBL" id="CVRI01000067">
    <property type="protein sequence ID" value="CRL06669.1"/>
    <property type="molecule type" value="Genomic_DNA"/>
</dbReference>
<dbReference type="SMART" id="SM00587">
    <property type="entry name" value="CHK"/>
    <property type="match status" value="1"/>
</dbReference>
<dbReference type="InterPro" id="IPR015897">
    <property type="entry name" value="CHK_kinase-like"/>
</dbReference>
<feature type="domain" description="CHK kinase-like" evidence="1">
    <location>
        <begin position="131"/>
        <end position="321"/>
    </location>
</feature>
<name>A0A1J1J2K0_9DIPT</name>
<dbReference type="InterPro" id="IPR011009">
    <property type="entry name" value="Kinase-like_dom_sf"/>
</dbReference>
<evidence type="ECO:0000313" key="2">
    <source>
        <dbReference type="EMBL" id="CRL06669.1"/>
    </source>
</evidence>
<accession>A0A1J1J2K0</accession>
<dbReference type="PANTHER" id="PTHR11012:SF12">
    <property type="entry name" value="CHK KINASE-LIKE DOMAIN-CONTAINING PROTEIN-RELATED"/>
    <property type="match status" value="1"/>
</dbReference>
<organism evidence="2 3">
    <name type="scientific">Clunio marinus</name>
    <dbReference type="NCBI Taxonomy" id="568069"/>
    <lineage>
        <taxon>Eukaryota</taxon>
        <taxon>Metazoa</taxon>
        <taxon>Ecdysozoa</taxon>
        <taxon>Arthropoda</taxon>
        <taxon>Hexapoda</taxon>
        <taxon>Insecta</taxon>
        <taxon>Pterygota</taxon>
        <taxon>Neoptera</taxon>
        <taxon>Endopterygota</taxon>
        <taxon>Diptera</taxon>
        <taxon>Nematocera</taxon>
        <taxon>Chironomoidea</taxon>
        <taxon>Chironomidae</taxon>
        <taxon>Clunio</taxon>
    </lineage>
</organism>
<evidence type="ECO:0000259" key="1">
    <source>
        <dbReference type="SMART" id="SM00587"/>
    </source>
</evidence>